<organism evidence="1 2">
    <name type="scientific">Acinetobacter boissieri</name>
    <dbReference type="NCBI Taxonomy" id="1219383"/>
    <lineage>
        <taxon>Bacteria</taxon>
        <taxon>Pseudomonadati</taxon>
        <taxon>Pseudomonadota</taxon>
        <taxon>Gammaproteobacteria</taxon>
        <taxon>Moraxellales</taxon>
        <taxon>Moraxellaceae</taxon>
        <taxon>Acinetobacter</taxon>
    </lineage>
</organism>
<dbReference type="STRING" id="1219383.SAMN05421733_1089"/>
<sequence>MITEIQLNGFVFWLCHIGYRGVQKADGSTIFYCEVINKRFPRNVIISYDKKLNKVARALFKEFESHLMA</sequence>
<protein>
    <submittedName>
        <fullName evidence="1">Uncharacterized protein</fullName>
    </submittedName>
</protein>
<dbReference type="AlphaFoldDB" id="A0A1G6IAK7"/>
<proteinExistence type="predicted"/>
<dbReference type="OrthoDB" id="6695231at2"/>
<reference evidence="2" key="1">
    <citation type="submission" date="2016-09" db="EMBL/GenBank/DDBJ databases">
        <authorList>
            <person name="Varghese N."/>
            <person name="Submissions S."/>
        </authorList>
    </citation>
    <scope>NUCLEOTIDE SEQUENCE [LARGE SCALE GENOMIC DNA]</scope>
    <source>
        <strain evidence="2">ANC 4422</strain>
    </source>
</reference>
<dbReference type="RefSeq" id="WP_092748788.1">
    <property type="nucleotide sequence ID" value="NZ_FMYL01000008.1"/>
</dbReference>
<keyword evidence="2" id="KW-1185">Reference proteome</keyword>
<accession>A0A1G6IAK7</accession>
<evidence type="ECO:0000313" key="1">
    <source>
        <dbReference type="EMBL" id="SDC03045.1"/>
    </source>
</evidence>
<dbReference type="Proteomes" id="UP000242501">
    <property type="component" value="Unassembled WGS sequence"/>
</dbReference>
<gene>
    <name evidence="1" type="ORF">SAMN05421733_1089</name>
</gene>
<dbReference type="EMBL" id="FMYL01000008">
    <property type="protein sequence ID" value="SDC03045.1"/>
    <property type="molecule type" value="Genomic_DNA"/>
</dbReference>
<name>A0A1G6IAK7_9GAMM</name>
<evidence type="ECO:0000313" key="2">
    <source>
        <dbReference type="Proteomes" id="UP000242501"/>
    </source>
</evidence>